<reference evidence="2" key="1">
    <citation type="submission" date="2016-10" db="EMBL/GenBank/DDBJ databases">
        <authorList>
            <person name="Varghese N."/>
        </authorList>
    </citation>
    <scope>NUCLEOTIDE SEQUENCE [LARGE SCALE GENOMIC DNA]</scope>
    <source>
        <strain evidence="2">DSM 44719</strain>
    </source>
</reference>
<dbReference type="EMBL" id="FNTL01000004">
    <property type="protein sequence ID" value="SEE30426.1"/>
    <property type="molecule type" value="Genomic_DNA"/>
</dbReference>
<dbReference type="Proteomes" id="UP000183407">
    <property type="component" value="Unassembled WGS sequence"/>
</dbReference>
<dbReference type="AlphaFoldDB" id="A0A1H5HQX7"/>
<name>A0A1H5HQX7_RHOJO</name>
<gene>
    <name evidence="1" type="ORF">SAMN04490220_7312</name>
</gene>
<protein>
    <submittedName>
        <fullName evidence="1">Uncharacterized protein</fullName>
    </submittedName>
</protein>
<organism evidence="1 2">
    <name type="scientific">Rhodococcus jostii</name>
    <dbReference type="NCBI Taxonomy" id="132919"/>
    <lineage>
        <taxon>Bacteria</taxon>
        <taxon>Bacillati</taxon>
        <taxon>Actinomycetota</taxon>
        <taxon>Actinomycetes</taxon>
        <taxon>Mycobacteriales</taxon>
        <taxon>Nocardiaceae</taxon>
        <taxon>Rhodococcus</taxon>
    </lineage>
</organism>
<evidence type="ECO:0000313" key="1">
    <source>
        <dbReference type="EMBL" id="SEE30426.1"/>
    </source>
</evidence>
<dbReference type="RefSeq" id="WP_162850374.1">
    <property type="nucleotide sequence ID" value="NZ_FNTL01000004.1"/>
</dbReference>
<sequence length="48" mass="5656">MYTNVTETPTPTVSRALWTTEEIKARLEVMDIPRSHTRRGPRWGSRDR</sequence>
<evidence type="ECO:0000313" key="2">
    <source>
        <dbReference type="Proteomes" id="UP000183407"/>
    </source>
</evidence>
<proteinExistence type="predicted"/>
<accession>A0A1H5HQX7</accession>